<organism evidence="1 2">
    <name type="scientific">Natrinema pellirubrum (strain DSM 15624 / CIP 106293 / JCM 10476 / NCIMB 786 / 157)</name>
    <dbReference type="NCBI Taxonomy" id="797303"/>
    <lineage>
        <taxon>Archaea</taxon>
        <taxon>Methanobacteriati</taxon>
        <taxon>Methanobacteriota</taxon>
        <taxon>Stenosarchaea group</taxon>
        <taxon>Halobacteria</taxon>
        <taxon>Halobacteriales</taxon>
        <taxon>Natrialbaceae</taxon>
        <taxon>Natrinema</taxon>
    </lineage>
</organism>
<gene>
    <name evidence="1" type="ordered locus">Natpe_2021</name>
</gene>
<dbReference type="EMBL" id="CP003372">
    <property type="protein sequence ID" value="AGB31851.1"/>
    <property type="molecule type" value="Genomic_DNA"/>
</dbReference>
<dbReference type="AlphaFoldDB" id="L0JNB2"/>
<dbReference type="Proteomes" id="UP000010843">
    <property type="component" value="Chromosome"/>
</dbReference>
<accession>L0JNB2</accession>
<evidence type="ECO:0000313" key="1">
    <source>
        <dbReference type="EMBL" id="AGB31851.1"/>
    </source>
</evidence>
<protein>
    <submittedName>
        <fullName evidence="1">Uncharacterized protein</fullName>
    </submittedName>
</protein>
<sequence length="69" mass="7994">MEQRGRNTHCLFNEILSTTPVEEEQIYAPFGHIAVPWYTDVERYCVSSSWDTDVIQNHGSVTRYSILVC</sequence>
<name>L0JNB2_NATP1</name>
<reference evidence="2" key="1">
    <citation type="submission" date="2012-02" db="EMBL/GenBank/DDBJ databases">
        <title>Complete sequence of chromosome of Natrinema pellirubrum DSM 15624.</title>
        <authorList>
            <person name="Lucas S."/>
            <person name="Han J."/>
            <person name="Lapidus A."/>
            <person name="Cheng J.-F."/>
            <person name="Goodwin L."/>
            <person name="Pitluck S."/>
            <person name="Peters L."/>
            <person name="Teshima H."/>
            <person name="Detter J.C."/>
            <person name="Han C."/>
            <person name="Tapia R."/>
            <person name="Land M."/>
            <person name="Hauser L."/>
            <person name="Kyrpides N."/>
            <person name="Ivanova N."/>
            <person name="Pagani I."/>
            <person name="Sproer C."/>
            <person name="Anderson I."/>
            <person name="Woyke T."/>
        </authorList>
    </citation>
    <scope>NUCLEOTIDE SEQUENCE [LARGE SCALE GENOMIC DNA]</scope>
    <source>
        <strain evidence="2">DSM 15624 / JCM 10476 / NCIMB 786</strain>
    </source>
</reference>
<evidence type="ECO:0000313" key="2">
    <source>
        <dbReference type="Proteomes" id="UP000010843"/>
    </source>
</evidence>
<proteinExistence type="predicted"/>
<dbReference type="HOGENOM" id="CLU_2766211_0_0_2"/>
<dbReference type="KEGG" id="npe:Natpe_2021"/>